<reference evidence="2 3" key="1">
    <citation type="submission" date="2019-08" db="EMBL/GenBank/DDBJ databases">
        <title>Genome sequence of Gelidibacter salicanalis IC162T.</title>
        <authorList>
            <person name="Bowman J.P."/>
        </authorList>
    </citation>
    <scope>NUCLEOTIDE SEQUENCE [LARGE SCALE GENOMIC DNA]</scope>
    <source>
        <strain evidence="2 3">IC162</strain>
    </source>
</reference>
<dbReference type="SUPFAM" id="SSF55486">
    <property type="entry name" value="Metalloproteases ('zincins'), catalytic domain"/>
    <property type="match status" value="1"/>
</dbReference>
<dbReference type="AlphaFoldDB" id="A0A5C7AGE0"/>
<dbReference type="InterPro" id="IPR001506">
    <property type="entry name" value="Peptidase_M12A"/>
</dbReference>
<name>A0A5C7AGE0_9FLAO</name>
<dbReference type="GO" id="GO:0006508">
    <property type="term" value="P:proteolysis"/>
    <property type="evidence" value="ECO:0007669"/>
    <property type="project" value="InterPro"/>
</dbReference>
<evidence type="ECO:0000313" key="2">
    <source>
        <dbReference type="EMBL" id="TXE07846.1"/>
    </source>
</evidence>
<comment type="caution">
    <text evidence="2">The sequence shown here is derived from an EMBL/GenBank/DDBJ whole genome shotgun (WGS) entry which is preliminary data.</text>
</comment>
<gene>
    <name evidence="2" type="ORF">ES711_10465</name>
</gene>
<accession>A0A5C7AGE0</accession>
<evidence type="ECO:0000259" key="1">
    <source>
        <dbReference type="SMART" id="SM00235"/>
    </source>
</evidence>
<dbReference type="GO" id="GO:0004222">
    <property type="term" value="F:metalloendopeptidase activity"/>
    <property type="evidence" value="ECO:0007669"/>
    <property type="project" value="InterPro"/>
</dbReference>
<dbReference type="OrthoDB" id="3669864at2"/>
<dbReference type="Proteomes" id="UP000321734">
    <property type="component" value="Unassembled WGS sequence"/>
</dbReference>
<dbReference type="RefSeq" id="WP_146893243.1">
    <property type="nucleotide sequence ID" value="NZ_VORX01000004.1"/>
</dbReference>
<dbReference type="InterPro" id="IPR024079">
    <property type="entry name" value="MetalloPept_cat_dom_sf"/>
</dbReference>
<feature type="domain" description="Peptidase metallopeptidase" evidence="1">
    <location>
        <begin position="42"/>
        <end position="185"/>
    </location>
</feature>
<sequence>MQTKRHTQKDIPIRNLCSMPIMPERAPRPGHDALTERMIILIAKKWVNGTNLTFYFQDGSAAEKEKVRQGFNTWKNVGIGLTFEEVNNRNDAIIRIGFVDGDGSWSYVGRDCWNIPKNQLTMNFGWDIRNDLDTILHEIGHAMGFPHEHQNPFAGIVWNESQVVNDLSGPPNNWDIGTIRHNVLDKKAADEIQGSELDEDSIMMYPMPGAWIIQPPELTDGISPAPGLSTRDKLWVKSFYPEEPFVETKELELYKCHQLKIKAGEQINFKFIAPSTKDYEIRTFGDMDTVMVLNEIDQNNSNEIFLAGDDDSGSNFNSYIKIKMVKDRNYMIRIRLYSKSKIGNTTVMVY</sequence>
<dbReference type="EMBL" id="VORX01000004">
    <property type="protein sequence ID" value="TXE07846.1"/>
    <property type="molecule type" value="Genomic_DNA"/>
</dbReference>
<proteinExistence type="predicted"/>
<evidence type="ECO:0000313" key="3">
    <source>
        <dbReference type="Proteomes" id="UP000321734"/>
    </source>
</evidence>
<dbReference type="SMART" id="SM00235">
    <property type="entry name" value="ZnMc"/>
    <property type="match status" value="1"/>
</dbReference>
<dbReference type="InterPro" id="IPR006026">
    <property type="entry name" value="Peptidase_Metallo"/>
</dbReference>
<dbReference type="Gene3D" id="3.40.390.10">
    <property type="entry name" value="Collagenase (Catalytic Domain)"/>
    <property type="match status" value="1"/>
</dbReference>
<dbReference type="GO" id="GO:0008270">
    <property type="term" value="F:zinc ion binding"/>
    <property type="evidence" value="ECO:0007669"/>
    <property type="project" value="InterPro"/>
</dbReference>
<dbReference type="Pfam" id="PF01400">
    <property type="entry name" value="Astacin"/>
    <property type="match status" value="1"/>
</dbReference>
<keyword evidence="3" id="KW-1185">Reference proteome</keyword>
<organism evidence="2 3">
    <name type="scientific">Gelidibacter salicanalis</name>
    <dbReference type="NCBI Taxonomy" id="291193"/>
    <lineage>
        <taxon>Bacteria</taxon>
        <taxon>Pseudomonadati</taxon>
        <taxon>Bacteroidota</taxon>
        <taxon>Flavobacteriia</taxon>
        <taxon>Flavobacteriales</taxon>
        <taxon>Flavobacteriaceae</taxon>
        <taxon>Gelidibacter</taxon>
    </lineage>
</organism>
<protein>
    <recommendedName>
        <fullName evidence="1">Peptidase metallopeptidase domain-containing protein</fullName>
    </recommendedName>
</protein>